<comment type="caution">
    <text evidence="1">The sequence shown here is derived from an EMBL/GenBank/DDBJ whole genome shotgun (WGS) entry which is preliminary data.</text>
</comment>
<dbReference type="InParanoid" id="A0A1Z5KDZ6"/>
<dbReference type="AlphaFoldDB" id="A0A1Z5KDZ6"/>
<gene>
    <name evidence="1" type="ORF">FisN_18Lh087</name>
</gene>
<proteinExistence type="predicted"/>
<reference evidence="1 2" key="1">
    <citation type="journal article" date="2015" name="Plant Cell">
        <title>Oil accumulation by the oleaginous diatom Fistulifera solaris as revealed by the genome and transcriptome.</title>
        <authorList>
            <person name="Tanaka T."/>
            <person name="Maeda Y."/>
            <person name="Veluchamy A."/>
            <person name="Tanaka M."/>
            <person name="Abida H."/>
            <person name="Marechal E."/>
            <person name="Bowler C."/>
            <person name="Muto M."/>
            <person name="Sunaga Y."/>
            <person name="Tanaka M."/>
            <person name="Yoshino T."/>
            <person name="Taniguchi T."/>
            <person name="Fukuda Y."/>
            <person name="Nemoto M."/>
            <person name="Matsumoto M."/>
            <person name="Wong P.S."/>
            <person name="Aburatani S."/>
            <person name="Fujibuchi W."/>
        </authorList>
    </citation>
    <scope>NUCLEOTIDE SEQUENCE [LARGE SCALE GENOMIC DNA]</scope>
    <source>
        <strain evidence="1 2">JPCC DA0580</strain>
    </source>
</reference>
<name>A0A1Z5KDZ6_FISSO</name>
<evidence type="ECO:0000313" key="1">
    <source>
        <dbReference type="EMBL" id="GAX24534.1"/>
    </source>
</evidence>
<sequence>MWGICPYANENNASNTLLTLFVRSDNSSAAQSVRIMYPDFFHNETLELNPTVPGTQGQIVNCSVSDDLCWNEFGIFFVLNPEELGRVCSQLHVAQKASLIQEQAAAREALCSTTNDTSLEVCQPLWQQIQDLSVDSCESVSRVDYGSFVPPNCTDGSSEGSGVASVGMGMFALTLLSSLFY</sequence>
<accession>A0A1Z5KDZ6</accession>
<organism evidence="1 2">
    <name type="scientific">Fistulifera solaris</name>
    <name type="common">Oleaginous diatom</name>
    <dbReference type="NCBI Taxonomy" id="1519565"/>
    <lineage>
        <taxon>Eukaryota</taxon>
        <taxon>Sar</taxon>
        <taxon>Stramenopiles</taxon>
        <taxon>Ochrophyta</taxon>
        <taxon>Bacillariophyta</taxon>
        <taxon>Bacillariophyceae</taxon>
        <taxon>Bacillariophycidae</taxon>
        <taxon>Naviculales</taxon>
        <taxon>Naviculaceae</taxon>
        <taxon>Fistulifera</taxon>
    </lineage>
</organism>
<dbReference type="Proteomes" id="UP000198406">
    <property type="component" value="Unassembled WGS sequence"/>
</dbReference>
<dbReference type="EMBL" id="BDSP01000210">
    <property type="protein sequence ID" value="GAX24534.1"/>
    <property type="molecule type" value="Genomic_DNA"/>
</dbReference>
<evidence type="ECO:0000313" key="2">
    <source>
        <dbReference type="Proteomes" id="UP000198406"/>
    </source>
</evidence>
<keyword evidence="2" id="KW-1185">Reference proteome</keyword>
<protein>
    <submittedName>
        <fullName evidence="1">Uncharacterized protein</fullName>
    </submittedName>
</protein>